<dbReference type="PROSITE" id="PS00843">
    <property type="entry name" value="DALA_DALA_LIGASE_1"/>
    <property type="match status" value="1"/>
</dbReference>
<dbReference type="SUPFAM" id="SSF52440">
    <property type="entry name" value="PreATP-grasp domain"/>
    <property type="match status" value="1"/>
</dbReference>
<dbReference type="Proteomes" id="UP000225706">
    <property type="component" value="Unassembled WGS sequence"/>
</dbReference>
<dbReference type="InterPro" id="IPR013815">
    <property type="entry name" value="ATP_grasp_subdomain_1"/>
</dbReference>
<evidence type="ECO:0000313" key="13">
    <source>
        <dbReference type="Proteomes" id="UP000225706"/>
    </source>
</evidence>
<dbReference type="Pfam" id="PF07478">
    <property type="entry name" value="Dala_Dala_lig_C"/>
    <property type="match status" value="1"/>
</dbReference>
<evidence type="ECO:0000256" key="8">
    <source>
        <dbReference type="ARBA" id="ARBA00022984"/>
    </source>
</evidence>
<dbReference type="GO" id="GO:0005524">
    <property type="term" value="F:ATP binding"/>
    <property type="evidence" value="ECO:0007669"/>
    <property type="project" value="UniProtKB-UniRule"/>
</dbReference>
<gene>
    <name evidence="12" type="primary">ddl</name>
    <name evidence="12" type="ORF">AWC38_SpisGene25585</name>
</gene>
<keyword evidence="7" id="KW-0133">Cell shape</keyword>
<comment type="caution">
    <text evidence="12">The sequence shown here is derived from an EMBL/GenBank/DDBJ whole genome shotgun (WGS) entry which is preliminary data.</text>
</comment>
<dbReference type="Gene3D" id="3.40.50.20">
    <property type="match status" value="1"/>
</dbReference>
<dbReference type="InterPro" id="IPR000291">
    <property type="entry name" value="D-Ala_lig_Van_CS"/>
</dbReference>
<keyword evidence="6 10" id="KW-0067">ATP-binding</keyword>
<sequence>MNHRKRVAVLFGGRSPEHDVSIITGLQALNAVDTICYDPFPVYVDLSGQWWFGEDLRQRSEHLPLVAYKDSLEPILLDLMPGKKGRLHFQKKSFFKKKAPISFDIALLAFHGLSGENGDIQGALETAGIPYTGTRVMDKVLTKEVLRSKKVPLLSHMVVKKPDEGLLLSQEALKEICQNLTFPCCVKPRYLGSSIGVARVENPEELNAVLPSIFQYDTHAMVEPFVENLVEYNVAVRRNAEGDVVLSAIERPKCNEELLDFKQKYCASAGSKTGVKSPSSNSEGMLSLTRDIAPKLDPKITEIIQHSARTVFSLAEGTGVPRIDFLSNEKTGE</sequence>
<dbReference type="EMBL" id="LSMT01004480">
    <property type="protein sequence ID" value="PFX11015.1"/>
    <property type="molecule type" value="Genomic_DNA"/>
</dbReference>
<dbReference type="OrthoDB" id="7679175at2759"/>
<dbReference type="GO" id="GO:0005737">
    <property type="term" value="C:cytoplasm"/>
    <property type="evidence" value="ECO:0007669"/>
    <property type="project" value="UniProtKB-SubCell"/>
</dbReference>
<evidence type="ECO:0000256" key="5">
    <source>
        <dbReference type="ARBA" id="ARBA00022741"/>
    </source>
</evidence>
<evidence type="ECO:0000256" key="10">
    <source>
        <dbReference type="PROSITE-ProRule" id="PRU00409"/>
    </source>
</evidence>
<dbReference type="GO" id="GO:0008360">
    <property type="term" value="P:regulation of cell shape"/>
    <property type="evidence" value="ECO:0007669"/>
    <property type="project" value="UniProtKB-KW"/>
</dbReference>
<feature type="non-terminal residue" evidence="12">
    <location>
        <position position="333"/>
    </location>
</feature>
<dbReference type="InterPro" id="IPR016185">
    <property type="entry name" value="PreATP-grasp_dom_sf"/>
</dbReference>
<dbReference type="Gene3D" id="3.30.470.20">
    <property type="entry name" value="ATP-grasp fold, B domain"/>
    <property type="match status" value="1"/>
</dbReference>
<comment type="similarity">
    <text evidence="2">Belongs to the D-alanine--D-alanine ligase family.</text>
</comment>
<evidence type="ECO:0000256" key="6">
    <source>
        <dbReference type="ARBA" id="ARBA00022840"/>
    </source>
</evidence>
<dbReference type="PANTHER" id="PTHR23132:SF23">
    <property type="entry name" value="D-ALANINE--D-ALANINE LIGASE B"/>
    <property type="match status" value="1"/>
</dbReference>
<dbReference type="PROSITE" id="PS50975">
    <property type="entry name" value="ATP_GRASP"/>
    <property type="match status" value="1"/>
</dbReference>
<protein>
    <submittedName>
        <fullName evidence="12">D-alanine--D-alanine ligase</fullName>
    </submittedName>
</protein>
<dbReference type="AlphaFoldDB" id="A0A2B4R3X9"/>
<keyword evidence="8" id="KW-0573">Peptidoglycan synthesis</keyword>
<accession>A0A2B4R3X9</accession>
<dbReference type="GO" id="GO:0071555">
    <property type="term" value="P:cell wall organization"/>
    <property type="evidence" value="ECO:0007669"/>
    <property type="project" value="UniProtKB-KW"/>
</dbReference>
<dbReference type="GO" id="GO:0046872">
    <property type="term" value="F:metal ion binding"/>
    <property type="evidence" value="ECO:0007669"/>
    <property type="project" value="InterPro"/>
</dbReference>
<evidence type="ECO:0000256" key="3">
    <source>
        <dbReference type="ARBA" id="ARBA00022490"/>
    </source>
</evidence>
<evidence type="ECO:0000256" key="7">
    <source>
        <dbReference type="ARBA" id="ARBA00022960"/>
    </source>
</evidence>
<name>A0A2B4R3X9_STYPI</name>
<keyword evidence="4 12" id="KW-0436">Ligase</keyword>
<evidence type="ECO:0000256" key="1">
    <source>
        <dbReference type="ARBA" id="ARBA00004496"/>
    </source>
</evidence>
<keyword evidence="9" id="KW-0961">Cell wall biogenesis/degradation</keyword>
<reference evidence="13" key="1">
    <citation type="journal article" date="2017" name="bioRxiv">
        <title>Comparative analysis of the genomes of Stylophora pistillata and Acropora digitifera provides evidence for extensive differences between species of corals.</title>
        <authorList>
            <person name="Voolstra C.R."/>
            <person name="Li Y."/>
            <person name="Liew Y.J."/>
            <person name="Baumgarten S."/>
            <person name="Zoccola D."/>
            <person name="Flot J.-F."/>
            <person name="Tambutte S."/>
            <person name="Allemand D."/>
            <person name="Aranda M."/>
        </authorList>
    </citation>
    <scope>NUCLEOTIDE SEQUENCE [LARGE SCALE GENOMIC DNA]</scope>
</reference>
<proteinExistence type="inferred from homology"/>
<dbReference type="STRING" id="50429.A0A2B4R3X9"/>
<dbReference type="Gene3D" id="3.30.1490.20">
    <property type="entry name" value="ATP-grasp fold, A domain"/>
    <property type="match status" value="1"/>
</dbReference>
<feature type="domain" description="ATP-grasp" evidence="11">
    <location>
        <begin position="143"/>
        <end position="331"/>
    </location>
</feature>
<dbReference type="PANTHER" id="PTHR23132">
    <property type="entry name" value="D-ALANINE--D-ALANINE LIGASE"/>
    <property type="match status" value="1"/>
</dbReference>
<evidence type="ECO:0000256" key="9">
    <source>
        <dbReference type="ARBA" id="ARBA00023316"/>
    </source>
</evidence>
<dbReference type="SUPFAM" id="SSF56059">
    <property type="entry name" value="Glutathione synthetase ATP-binding domain-like"/>
    <property type="match status" value="1"/>
</dbReference>
<organism evidence="12 13">
    <name type="scientific">Stylophora pistillata</name>
    <name type="common">Smooth cauliflower coral</name>
    <dbReference type="NCBI Taxonomy" id="50429"/>
    <lineage>
        <taxon>Eukaryota</taxon>
        <taxon>Metazoa</taxon>
        <taxon>Cnidaria</taxon>
        <taxon>Anthozoa</taxon>
        <taxon>Hexacorallia</taxon>
        <taxon>Scleractinia</taxon>
        <taxon>Astrocoeniina</taxon>
        <taxon>Pocilloporidae</taxon>
        <taxon>Stylophora</taxon>
    </lineage>
</organism>
<dbReference type="InterPro" id="IPR011127">
    <property type="entry name" value="Dala_Dala_lig_N"/>
</dbReference>
<evidence type="ECO:0000313" key="12">
    <source>
        <dbReference type="EMBL" id="PFX11015.1"/>
    </source>
</evidence>
<evidence type="ECO:0000256" key="4">
    <source>
        <dbReference type="ARBA" id="ARBA00022598"/>
    </source>
</evidence>
<keyword evidence="13" id="KW-1185">Reference proteome</keyword>
<dbReference type="Pfam" id="PF01820">
    <property type="entry name" value="Dala_Dala_lig_N"/>
    <property type="match status" value="1"/>
</dbReference>
<dbReference type="GO" id="GO:0008716">
    <property type="term" value="F:D-alanine-D-alanine ligase activity"/>
    <property type="evidence" value="ECO:0007669"/>
    <property type="project" value="InterPro"/>
</dbReference>
<keyword evidence="5 10" id="KW-0547">Nucleotide-binding</keyword>
<evidence type="ECO:0000256" key="2">
    <source>
        <dbReference type="ARBA" id="ARBA00010871"/>
    </source>
</evidence>
<comment type="subcellular location">
    <subcellularLocation>
        <location evidence="1">Cytoplasm</location>
    </subcellularLocation>
</comment>
<dbReference type="InterPro" id="IPR011095">
    <property type="entry name" value="Dala_Dala_lig_C"/>
</dbReference>
<keyword evidence="3" id="KW-0963">Cytoplasm</keyword>
<evidence type="ECO:0000259" key="11">
    <source>
        <dbReference type="PROSITE" id="PS50975"/>
    </source>
</evidence>
<dbReference type="InterPro" id="IPR011761">
    <property type="entry name" value="ATP-grasp"/>
</dbReference>